<dbReference type="PANTHER" id="PTHR18905">
    <property type="entry name" value="NINEIN"/>
    <property type="match status" value="1"/>
</dbReference>
<dbReference type="GO" id="GO:0034454">
    <property type="term" value="P:microtubule anchoring at centrosome"/>
    <property type="evidence" value="ECO:0007669"/>
    <property type="project" value="TreeGrafter"/>
</dbReference>
<feature type="coiled-coil region" evidence="5">
    <location>
        <begin position="400"/>
        <end position="484"/>
    </location>
</feature>
<reference evidence="8" key="2">
    <citation type="submission" date="2025-08" db="UniProtKB">
        <authorList>
            <consortium name="RefSeq"/>
        </authorList>
    </citation>
    <scope>IDENTIFICATION</scope>
    <source>
        <strain evidence="8">14028-0561.14</strain>
        <tissue evidence="8">Whole fly</tissue>
    </source>
</reference>
<evidence type="ECO:0000256" key="6">
    <source>
        <dbReference type="SAM" id="MobiDB-lite"/>
    </source>
</evidence>
<evidence type="ECO:0000256" key="4">
    <source>
        <dbReference type="ARBA" id="ARBA00023212"/>
    </source>
</evidence>
<evidence type="ECO:0000256" key="1">
    <source>
        <dbReference type="ARBA" id="ARBA00004300"/>
    </source>
</evidence>
<evidence type="ECO:0000256" key="5">
    <source>
        <dbReference type="SAM" id="Coils"/>
    </source>
</evidence>
<feature type="compositionally biased region" description="Basic and acidic residues" evidence="6">
    <location>
        <begin position="654"/>
        <end position="671"/>
    </location>
</feature>
<feature type="region of interest" description="Disordered" evidence="6">
    <location>
        <begin position="878"/>
        <end position="951"/>
    </location>
</feature>
<evidence type="ECO:0000256" key="3">
    <source>
        <dbReference type="ARBA" id="ARBA00022553"/>
    </source>
</evidence>
<protein>
    <submittedName>
        <fullName evidence="8">Ninein homolog isoform X1</fullName>
    </submittedName>
</protein>
<keyword evidence="2" id="KW-0963">Cytoplasm</keyword>
<keyword evidence="7" id="KW-1185">Reference proteome</keyword>
<dbReference type="PANTHER" id="PTHR18905:SF13">
    <property type="entry name" value="NON-CENTROSOMAL MICROTUBULE ARRAY"/>
    <property type="match status" value="1"/>
</dbReference>
<feature type="coiled-coil region" evidence="5">
    <location>
        <begin position="991"/>
        <end position="1051"/>
    </location>
</feature>
<comment type="subcellular location">
    <subcellularLocation>
        <location evidence="1">Cytoplasm</location>
        <location evidence="1">Cytoskeleton</location>
        <location evidence="1">Microtubule organizing center</location>
        <location evidence="1">Centrosome</location>
    </subcellularLocation>
</comment>
<feature type="compositionally biased region" description="Basic and acidic residues" evidence="6">
    <location>
        <begin position="584"/>
        <end position="600"/>
    </location>
</feature>
<evidence type="ECO:0000256" key="2">
    <source>
        <dbReference type="ARBA" id="ARBA00022490"/>
    </source>
</evidence>
<feature type="region of interest" description="Disordered" evidence="6">
    <location>
        <begin position="102"/>
        <end position="221"/>
    </location>
</feature>
<evidence type="ECO:0000313" key="8">
    <source>
        <dbReference type="RefSeq" id="XP_017032019.1"/>
    </source>
</evidence>
<feature type="region of interest" description="Disordered" evidence="6">
    <location>
        <begin position="654"/>
        <end position="673"/>
    </location>
</feature>
<sequence length="1148" mass="128803">MEVSADPYEQKLYQMFRSCETQCGLLDEGSLLKLCSLLELRDQGAALIASLGSSHKLGGGVSFGQFKEALLNFLGSELDASTSSGFMERSLVITDEPLASTYIESPPESSDREVSPKLVVGTKKYGRRSRPHQGIYELSVTDSDNTDEDQMQQKQQQQQRSLNGSEELGAQVQRSSSQSDIHGSRRLRTVHTSGSKLKRCASLPARRNLQSKMHNVSTGATTSPTAAAKLKQLSIQSQNQQSSSIESLGHHLAATASAPSPEHRRCYHGGRWLCCKDTVTPQQLETISAHTIIDAWELASILNCRNLLRILGFDEDEEEVNLQQLTKALEEELRGLDDDQEQSNMLRALAALQATELGNYRLAFRQQHEENVKLRADNKAANQRVALLAVEVDERHASLEDNSKQQVQQLEQRHASMVREMTLRMSNDRDHWTSMTAKLEAQIKTLEQEEIRLKTELELVRTENTELETEQQKAHVQLTELLEQNIKLNQELAHRSSSTSISGVTPEHSPLSPRRHSEDKEEELLQLMEKLAALQMENAQLRDKTDELTIEIESLNVELIRSKSKGKKQEKQEDQEAAATATKRRGDSPSKTHLTEESPRLGKQRKCTEGEQSDASNSGDWLALNSELQRSQSQDEELTSLRQRVADLEKELQAAKEGRSLTPEGRSKELEASLEQMQRAYEDCEDYWQSKLSEERQMFEKERQIYEDEQQESDKKFTELMEKVREYEEQFSKDGRLSPIDERDMLEQQYVELEAEAAQLRSNSMQMLEEKSQEIIGLQSEIEDLRQRLGESVEILTGASELTPESVAQLSAEAGKSPASSPISYLWLQSTIQEPVKSFAGTGDEAAASAIELLSAGGGGSPSHKATSRNNLTTSETSIFSTTPFDSSHSGGGPSPTNSDTTNASSAAPTGPAPISKPKRRAQSPQQAQSEGEIADCETSSTASNKSFDTHSQVSISKTSCLSHEKCTSPNALKEELKRLKFFELSLKEQIKDLSLQRDGLVMELQQLQEARPVLEKAYARTTHPTLQQRLNQLELRNRHLQNVIKQQQQYTESLMQQSWRQHQVELNELHGRIETQGVMLADQTQRLQNADILVKDLYVENSHLTATVQRLEQQRARVNLIHQQQQQQQQQHRLVGAASLGGMPGMP</sequence>
<gene>
    <name evidence="8" type="primary">Nin</name>
</gene>
<keyword evidence="5" id="KW-0175">Coiled coil</keyword>
<dbReference type="RefSeq" id="XP_017032019.1">
    <property type="nucleotide sequence ID" value="XM_017176530.3"/>
</dbReference>
<accession>A0A6P4JAI5</accession>
<dbReference type="AlphaFoldDB" id="A0A6P4JAI5"/>
<evidence type="ECO:0000313" key="7">
    <source>
        <dbReference type="Proteomes" id="UP001652661"/>
    </source>
</evidence>
<dbReference type="OrthoDB" id="5799458at2759"/>
<keyword evidence="4" id="KW-0206">Cytoskeleton</keyword>
<keyword evidence="3" id="KW-0597">Phosphoprotein</keyword>
<feature type="compositionally biased region" description="Polar residues" evidence="6">
    <location>
        <begin position="938"/>
        <end position="951"/>
    </location>
</feature>
<reference evidence="7" key="1">
    <citation type="submission" date="2025-05" db="UniProtKB">
        <authorList>
            <consortium name="RefSeq"/>
        </authorList>
    </citation>
    <scope>NUCLEOTIDE SEQUENCE [LARGE SCALE GENOMIC DNA]</scope>
    <source>
        <strain evidence="7">14028-0561.14</strain>
    </source>
</reference>
<feature type="compositionally biased region" description="Polar residues" evidence="6">
    <location>
        <begin position="172"/>
        <end position="181"/>
    </location>
</feature>
<feature type="coiled-coil region" evidence="5">
    <location>
        <begin position="1095"/>
        <end position="1129"/>
    </location>
</feature>
<proteinExistence type="predicted"/>
<feature type="compositionally biased region" description="Polar residues" evidence="6">
    <location>
        <begin position="878"/>
        <end position="908"/>
    </location>
</feature>
<dbReference type="GO" id="GO:0005813">
    <property type="term" value="C:centrosome"/>
    <property type="evidence" value="ECO:0007669"/>
    <property type="project" value="UniProtKB-SubCell"/>
</dbReference>
<feature type="region of interest" description="Disordered" evidence="6">
    <location>
        <begin position="563"/>
        <end position="620"/>
    </location>
</feature>
<feature type="region of interest" description="Disordered" evidence="6">
    <location>
        <begin position="853"/>
        <end position="872"/>
    </location>
</feature>
<name>A0A6P4JAI5_DROKI</name>
<dbReference type="Proteomes" id="UP001652661">
    <property type="component" value="Chromosome 2L"/>
</dbReference>
<feature type="region of interest" description="Disordered" evidence="6">
    <location>
        <begin position="493"/>
        <end position="522"/>
    </location>
</feature>
<organism evidence="7 8">
    <name type="scientific">Drosophila kikkawai</name>
    <name type="common">Fruit fly</name>
    <dbReference type="NCBI Taxonomy" id="30033"/>
    <lineage>
        <taxon>Eukaryota</taxon>
        <taxon>Metazoa</taxon>
        <taxon>Ecdysozoa</taxon>
        <taxon>Arthropoda</taxon>
        <taxon>Hexapoda</taxon>
        <taxon>Insecta</taxon>
        <taxon>Pterygota</taxon>
        <taxon>Neoptera</taxon>
        <taxon>Endopterygota</taxon>
        <taxon>Diptera</taxon>
        <taxon>Brachycera</taxon>
        <taxon>Muscomorpha</taxon>
        <taxon>Ephydroidea</taxon>
        <taxon>Drosophilidae</taxon>
        <taxon>Drosophila</taxon>
        <taxon>Sophophora</taxon>
    </lineage>
</organism>